<feature type="binding site" evidence="6">
    <location>
        <position position="98"/>
    </location>
    <ligand>
        <name>Mg(2+)</name>
        <dbReference type="ChEBI" id="CHEBI:18420"/>
    </ligand>
</feature>
<dbReference type="Pfam" id="PF01850">
    <property type="entry name" value="PIN"/>
    <property type="match status" value="1"/>
</dbReference>
<dbReference type="Proteomes" id="UP000577707">
    <property type="component" value="Unassembled WGS sequence"/>
</dbReference>
<dbReference type="InterPro" id="IPR002716">
    <property type="entry name" value="PIN_dom"/>
</dbReference>
<dbReference type="SUPFAM" id="SSF88723">
    <property type="entry name" value="PIN domain-like"/>
    <property type="match status" value="1"/>
</dbReference>
<dbReference type="GO" id="GO:0004540">
    <property type="term" value="F:RNA nuclease activity"/>
    <property type="evidence" value="ECO:0007669"/>
    <property type="project" value="InterPro"/>
</dbReference>
<comment type="caution">
    <text evidence="8">The sequence shown here is derived from an EMBL/GenBank/DDBJ whole genome shotgun (WGS) entry which is preliminary data.</text>
</comment>
<evidence type="ECO:0000256" key="1">
    <source>
        <dbReference type="ARBA" id="ARBA00022649"/>
    </source>
</evidence>
<dbReference type="InterPro" id="IPR029060">
    <property type="entry name" value="PIN-like_dom_sf"/>
</dbReference>
<dbReference type="RefSeq" id="WP_183547177.1">
    <property type="nucleotide sequence ID" value="NZ_BMQT01000005.1"/>
</dbReference>
<dbReference type="GO" id="GO:0090729">
    <property type="term" value="F:toxin activity"/>
    <property type="evidence" value="ECO:0007669"/>
    <property type="project" value="UniProtKB-KW"/>
</dbReference>
<comment type="function">
    <text evidence="6">Toxic component of a toxin-antitoxin (TA) system. An RNase.</text>
</comment>
<dbReference type="EC" id="3.1.-.-" evidence="6"/>
<dbReference type="AlphaFoldDB" id="A0A7W5F9N7"/>
<keyword evidence="5 6" id="KW-0460">Magnesium</keyword>
<evidence type="ECO:0000256" key="5">
    <source>
        <dbReference type="ARBA" id="ARBA00022842"/>
    </source>
</evidence>
<keyword evidence="2 6" id="KW-0540">Nuclease</keyword>
<dbReference type="EMBL" id="JACHXG010000007">
    <property type="protein sequence ID" value="MBB3090415.1"/>
    <property type="molecule type" value="Genomic_DNA"/>
</dbReference>
<proteinExistence type="inferred from homology"/>
<feature type="binding site" evidence="6">
    <location>
        <position position="5"/>
    </location>
    <ligand>
        <name>Mg(2+)</name>
        <dbReference type="ChEBI" id="CHEBI:18420"/>
    </ligand>
</feature>
<gene>
    <name evidence="6" type="primary">vapC</name>
    <name evidence="8" type="ORF">FHS12_003373</name>
</gene>
<reference evidence="8 9" key="1">
    <citation type="submission" date="2020-08" db="EMBL/GenBank/DDBJ databases">
        <title>Genomic Encyclopedia of Type Strains, Phase III (KMG-III): the genomes of soil and plant-associated and newly described type strains.</title>
        <authorList>
            <person name="Whitman W."/>
        </authorList>
    </citation>
    <scope>NUCLEOTIDE SEQUENCE [LARGE SCALE GENOMIC DNA]</scope>
    <source>
        <strain evidence="8 9">CECT 3302</strain>
    </source>
</reference>
<evidence type="ECO:0000256" key="4">
    <source>
        <dbReference type="ARBA" id="ARBA00022801"/>
    </source>
</evidence>
<accession>A0A7W5F9N7</accession>
<sequence length="133" mass="14393">MIVVDASVVALTFLDPATEPRAVQALEEMRADPAWLVPAHWHVEVLSTVRGLLLGGKIDKEKADRAAAAIQQMTVAVTPSGPLMPRMWELRNNLSTYDAAYVATAESHHITLVTADVRIEKAGVARCPVRVVG</sequence>
<keyword evidence="4 6" id="KW-0378">Hydrolase</keyword>
<organism evidence="8 9">
    <name type="scientific">Nocardioides albus</name>
    <dbReference type="NCBI Taxonomy" id="1841"/>
    <lineage>
        <taxon>Bacteria</taxon>
        <taxon>Bacillati</taxon>
        <taxon>Actinomycetota</taxon>
        <taxon>Actinomycetes</taxon>
        <taxon>Propionibacteriales</taxon>
        <taxon>Nocardioidaceae</taxon>
        <taxon>Nocardioides</taxon>
    </lineage>
</organism>
<evidence type="ECO:0000259" key="7">
    <source>
        <dbReference type="Pfam" id="PF01850"/>
    </source>
</evidence>
<evidence type="ECO:0000256" key="2">
    <source>
        <dbReference type="ARBA" id="ARBA00022722"/>
    </source>
</evidence>
<comment type="similarity">
    <text evidence="6">Belongs to the PINc/VapC protein family.</text>
</comment>
<evidence type="ECO:0000313" key="9">
    <source>
        <dbReference type="Proteomes" id="UP000577707"/>
    </source>
</evidence>
<keyword evidence="6" id="KW-0800">Toxin</keyword>
<dbReference type="PANTHER" id="PTHR35901">
    <property type="entry name" value="RIBONUCLEASE VAPC3"/>
    <property type="match status" value="1"/>
</dbReference>
<evidence type="ECO:0000256" key="6">
    <source>
        <dbReference type="HAMAP-Rule" id="MF_00265"/>
    </source>
</evidence>
<dbReference type="CDD" id="cd09873">
    <property type="entry name" value="PIN_Pae0151-like"/>
    <property type="match status" value="1"/>
</dbReference>
<name>A0A7W5F9N7_9ACTN</name>
<dbReference type="InterPro" id="IPR044153">
    <property type="entry name" value="PIN_Pae0151-like"/>
</dbReference>
<protein>
    <recommendedName>
        <fullName evidence="6">Ribonuclease VapC</fullName>
        <shortName evidence="6">RNase VapC</shortName>
        <ecNumber evidence="6">3.1.-.-</ecNumber>
    </recommendedName>
    <alternativeName>
        <fullName evidence="6">Toxin VapC</fullName>
    </alternativeName>
</protein>
<feature type="domain" description="PIN" evidence="7">
    <location>
        <begin position="2"/>
        <end position="123"/>
    </location>
</feature>
<keyword evidence="3 6" id="KW-0479">Metal-binding</keyword>
<dbReference type="GO" id="GO:0000287">
    <property type="term" value="F:magnesium ion binding"/>
    <property type="evidence" value="ECO:0007669"/>
    <property type="project" value="UniProtKB-UniRule"/>
</dbReference>
<keyword evidence="9" id="KW-1185">Reference proteome</keyword>
<evidence type="ECO:0000313" key="8">
    <source>
        <dbReference type="EMBL" id="MBB3090415.1"/>
    </source>
</evidence>
<keyword evidence="1 6" id="KW-1277">Toxin-antitoxin system</keyword>
<dbReference type="PANTHER" id="PTHR35901:SF1">
    <property type="entry name" value="EXONUCLEASE VAPC9"/>
    <property type="match status" value="1"/>
</dbReference>
<dbReference type="HAMAP" id="MF_00265">
    <property type="entry name" value="VapC_Nob1"/>
    <property type="match status" value="1"/>
</dbReference>
<dbReference type="GO" id="GO:0016787">
    <property type="term" value="F:hydrolase activity"/>
    <property type="evidence" value="ECO:0007669"/>
    <property type="project" value="UniProtKB-KW"/>
</dbReference>
<dbReference type="InterPro" id="IPR051619">
    <property type="entry name" value="TypeII_TA_RNase_PINc/VapC"/>
</dbReference>
<evidence type="ECO:0000256" key="3">
    <source>
        <dbReference type="ARBA" id="ARBA00022723"/>
    </source>
</evidence>
<comment type="cofactor">
    <cofactor evidence="6">
        <name>Mg(2+)</name>
        <dbReference type="ChEBI" id="CHEBI:18420"/>
    </cofactor>
</comment>
<dbReference type="Gene3D" id="3.40.50.1010">
    <property type="entry name" value="5'-nuclease"/>
    <property type="match status" value="1"/>
</dbReference>
<dbReference type="InterPro" id="IPR022907">
    <property type="entry name" value="VapC_family"/>
</dbReference>